<name>A0A0F9BF26_9ZZZZ</name>
<feature type="region of interest" description="Disordered" evidence="1">
    <location>
        <begin position="1"/>
        <end position="40"/>
    </location>
</feature>
<organism evidence="2">
    <name type="scientific">marine sediment metagenome</name>
    <dbReference type="NCBI Taxonomy" id="412755"/>
    <lineage>
        <taxon>unclassified sequences</taxon>
        <taxon>metagenomes</taxon>
        <taxon>ecological metagenomes</taxon>
    </lineage>
</organism>
<sequence length="80" mass="8587">MDADETSNLVVQGPTPWQGPTRGRWNGPGIPNPKTASSNLARGSKHKATLAQLADALLSKGMGYWFESSGWHHASLAEKD</sequence>
<reference evidence="2" key="1">
    <citation type="journal article" date="2015" name="Nature">
        <title>Complex archaea that bridge the gap between prokaryotes and eukaryotes.</title>
        <authorList>
            <person name="Spang A."/>
            <person name="Saw J.H."/>
            <person name="Jorgensen S.L."/>
            <person name="Zaremba-Niedzwiedzka K."/>
            <person name="Martijn J."/>
            <person name="Lind A.E."/>
            <person name="van Eijk R."/>
            <person name="Schleper C."/>
            <person name="Guy L."/>
            <person name="Ettema T.J."/>
        </authorList>
    </citation>
    <scope>NUCLEOTIDE SEQUENCE</scope>
</reference>
<dbReference type="AlphaFoldDB" id="A0A0F9BF26"/>
<evidence type="ECO:0000256" key="1">
    <source>
        <dbReference type="SAM" id="MobiDB-lite"/>
    </source>
</evidence>
<comment type="caution">
    <text evidence="2">The sequence shown here is derived from an EMBL/GenBank/DDBJ whole genome shotgun (WGS) entry which is preliminary data.</text>
</comment>
<proteinExistence type="predicted"/>
<accession>A0A0F9BF26</accession>
<feature type="compositionally biased region" description="Polar residues" evidence="1">
    <location>
        <begin position="1"/>
        <end position="10"/>
    </location>
</feature>
<dbReference type="EMBL" id="LAZR01038142">
    <property type="protein sequence ID" value="KKL20320.1"/>
    <property type="molecule type" value="Genomic_DNA"/>
</dbReference>
<protein>
    <submittedName>
        <fullName evidence="2">Uncharacterized protein</fullName>
    </submittedName>
</protein>
<gene>
    <name evidence="2" type="ORF">LCGC14_2456640</name>
</gene>
<evidence type="ECO:0000313" key="2">
    <source>
        <dbReference type="EMBL" id="KKL20320.1"/>
    </source>
</evidence>